<dbReference type="Proteomes" id="UP000217780">
    <property type="component" value="Unassembled WGS sequence"/>
</dbReference>
<dbReference type="AlphaFoldDB" id="A0A2A2T4X7"/>
<dbReference type="RefSeq" id="WP_095542531.1">
    <property type="nucleotide sequence ID" value="NZ_NSJC01000009.1"/>
</dbReference>
<feature type="compositionally biased region" description="Low complexity" evidence="1">
    <location>
        <begin position="8"/>
        <end position="34"/>
    </location>
</feature>
<name>A0A2A2T4X7_9BURK</name>
<sequence>MNAFNSLKPKAGAKPSPKAATKPSQAKQPAQQAEPAKRQSRAVGDFQVAFDELPKQRTSASKYDALLARWPVGAAVRCTAKEANSIAQALRKHLRRTGKSGRARICAQYPGDTSSTPARVWWMAE</sequence>
<evidence type="ECO:0000256" key="1">
    <source>
        <dbReference type="SAM" id="MobiDB-lite"/>
    </source>
</evidence>
<gene>
    <name evidence="2" type="ORF">CLI92_09260</name>
</gene>
<evidence type="ECO:0000313" key="3">
    <source>
        <dbReference type="Proteomes" id="UP000217780"/>
    </source>
</evidence>
<protein>
    <submittedName>
        <fullName evidence="2">Uncharacterized protein</fullName>
    </submittedName>
</protein>
<organism evidence="2 3">
    <name type="scientific">Vandammella animalimorsus</name>
    <dbReference type="NCBI Taxonomy" id="2029117"/>
    <lineage>
        <taxon>Bacteria</taxon>
        <taxon>Pseudomonadati</taxon>
        <taxon>Pseudomonadota</taxon>
        <taxon>Betaproteobacteria</taxon>
        <taxon>Burkholderiales</taxon>
        <taxon>Comamonadaceae</taxon>
        <taxon>Vandammella</taxon>
    </lineage>
</organism>
<dbReference type="GeneID" id="93874824"/>
<accession>A0A2A2T4X7</accession>
<dbReference type="EMBL" id="NTBI01000007">
    <property type="protein sequence ID" value="PAX16507.1"/>
    <property type="molecule type" value="Genomic_DNA"/>
</dbReference>
<proteinExistence type="predicted"/>
<evidence type="ECO:0000313" key="2">
    <source>
        <dbReference type="EMBL" id="PAX16507.1"/>
    </source>
</evidence>
<comment type="caution">
    <text evidence="2">The sequence shown here is derived from an EMBL/GenBank/DDBJ whole genome shotgun (WGS) entry which is preliminary data.</text>
</comment>
<reference evidence="2 3" key="1">
    <citation type="submission" date="2017-08" db="EMBL/GenBank/DDBJ databases">
        <title>WGS of Clinical strains of the CDC Group NO-1 linked to zoonotic infections in humans.</title>
        <authorList>
            <person name="Bernier A.-M."/>
            <person name="Bernard K."/>
        </authorList>
    </citation>
    <scope>NUCLEOTIDE SEQUENCE [LARGE SCALE GENOMIC DNA]</scope>
    <source>
        <strain evidence="2 3">NML91-0035</strain>
    </source>
</reference>
<feature type="region of interest" description="Disordered" evidence="1">
    <location>
        <begin position="1"/>
        <end position="43"/>
    </location>
</feature>